<evidence type="ECO:0000313" key="5">
    <source>
        <dbReference type="Proteomes" id="UP000465812"/>
    </source>
</evidence>
<proteinExistence type="predicted"/>
<dbReference type="InterPro" id="IPR053721">
    <property type="entry name" value="Fimbrial_Adhesin_Reg"/>
</dbReference>
<dbReference type="InterPro" id="IPR001584">
    <property type="entry name" value="Integrase_cat-core"/>
</dbReference>
<dbReference type="Proteomes" id="UP000465812">
    <property type="component" value="Chromosome"/>
</dbReference>
<sequence length="182" mass="20230">MSNAQLVITAVVLEGRSKTEVARDYGVSRQWIQQLCKRYEADGDAAYLPRSRRPHHSPQAVTVEVEERIVRLRKTLTKRGLDAGADTIAAHLATNPTITNVPAVSTIWRILKRRGFVTPQPHKRPRSSWKRFCADLPNQCWQADVTDWHLAHGGGVEILNIIDDHSRLAIASLAAATSVAPT</sequence>
<feature type="domain" description="Integrase catalytic" evidence="3">
    <location>
        <begin position="133"/>
        <end position="182"/>
    </location>
</feature>
<dbReference type="EMBL" id="AP022590">
    <property type="protein sequence ID" value="BBY36849.1"/>
    <property type="molecule type" value="Genomic_DNA"/>
</dbReference>
<evidence type="ECO:0000259" key="3">
    <source>
        <dbReference type="PROSITE" id="PS50994"/>
    </source>
</evidence>
<gene>
    <name evidence="4" type="ORF">MMAN_09830</name>
</gene>
<keyword evidence="5" id="KW-1185">Reference proteome</keyword>
<dbReference type="PROSITE" id="PS50994">
    <property type="entry name" value="INTEGRASE"/>
    <property type="match status" value="1"/>
</dbReference>
<keyword evidence="1" id="KW-0805">Transcription regulation</keyword>
<dbReference type="SUPFAM" id="SSF53098">
    <property type="entry name" value="Ribonuclease H-like"/>
    <property type="match status" value="1"/>
</dbReference>
<accession>A0ABN6A8F9</accession>
<protein>
    <recommendedName>
        <fullName evidence="3">Integrase catalytic domain-containing protein</fullName>
    </recommendedName>
</protein>
<dbReference type="InterPro" id="IPR009057">
    <property type="entry name" value="Homeodomain-like_sf"/>
</dbReference>
<organism evidence="4 5">
    <name type="scientific">Mycobacterium mantenii</name>
    <dbReference type="NCBI Taxonomy" id="560555"/>
    <lineage>
        <taxon>Bacteria</taxon>
        <taxon>Bacillati</taxon>
        <taxon>Actinomycetota</taxon>
        <taxon>Actinomycetes</taxon>
        <taxon>Mycobacteriales</taxon>
        <taxon>Mycobacteriaceae</taxon>
        <taxon>Mycobacterium</taxon>
        <taxon>Mycobacterium avium complex (MAC)</taxon>
    </lineage>
</organism>
<reference evidence="4 5" key="1">
    <citation type="journal article" date="2019" name="Emerg. Microbes Infect.">
        <title>Comprehensive subspecies identification of 175 nontuberculous mycobacteria species based on 7547 genomic profiles.</title>
        <authorList>
            <person name="Matsumoto Y."/>
            <person name="Kinjo T."/>
            <person name="Motooka D."/>
            <person name="Nabeya D."/>
            <person name="Jung N."/>
            <person name="Uechi K."/>
            <person name="Horii T."/>
            <person name="Iida T."/>
            <person name="Fujita J."/>
            <person name="Nakamura S."/>
        </authorList>
    </citation>
    <scope>NUCLEOTIDE SEQUENCE [LARGE SCALE GENOMIC DNA]</scope>
    <source>
        <strain evidence="4 5">JCM 18113</strain>
    </source>
</reference>
<evidence type="ECO:0000256" key="2">
    <source>
        <dbReference type="ARBA" id="ARBA00023163"/>
    </source>
</evidence>
<dbReference type="SUPFAM" id="SSF46689">
    <property type="entry name" value="Homeodomain-like"/>
    <property type="match status" value="1"/>
</dbReference>
<dbReference type="Gene3D" id="1.10.10.2690">
    <property type="match status" value="1"/>
</dbReference>
<dbReference type="Pfam" id="PF13565">
    <property type="entry name" value="HTH_32"/>
    <property type="match status" value="1"/>
</dbReference>
<dbReference type="InterPro" id="IPR012337">
    <property type="entry name" value="RNaseH-like_sf"/>
</dbReference>
<dbReference type="RefSeq" id="WP_232068885.1">
    <property type="nucleotide sequence ID" value="NZ_AP022590.1"/>
</dbReference>
<evidence type="ECO:0000313" key="4">
    <source>
        <dbReference type="EMBL" id="BBY36849.1"/>
    </source>
</evidence>
<evidence type="ECO:0000256" key="1">
    <source>
        <dbReference type="ARBA" id="ARBA00023015"/>
    </source>
</evidence>
<keyword evidence="2" id="KW-0804">Transcription</keyword>
<name>A0ABN6A8F9_MYCNT</name>